<dbReference type="PANTHER" id="PTHR43124">
    <property type="entry name" value="PURINE EFFLUX PUMP PBUE"/>
    <property type="match status" value="1"/>
</dbReference>
<feature type="transmembrane region" description="Helical" evidence="6">
    <location>
        <begin position="352"/>
        <end position="373"/>
    </location>
</feature>
<comment type="caution">
    <text evidence="8">The sequence shown here is derived from an EMBL/GenBank/DDBJ whole genome shotgun (WGS) entry which is preliminary data.</text>
</comment>
<feature type="transmembrane region" description="Helical" evidence="6">
    <location>
        <begin position="293"/>
        <end position="314"/>
    </location>
</feature>
<keyword evidence="5 6" id="KW-0472">Membrane</keyword>
<dbReference type="EMBL" id="RCCE01000004">
    <property type="protein sequence ID" value="RLJ41621.1"/>
    <property type="molecule type" value="Genomic_DNA"/>
</dbReference>
<evidence type="ECO:0000256" key="3">
    <source>
        <dbReference type="ARBA" id="ARBA00022692"/>
    </source>
</evidence>
<evidence type="ECO:0000256" key="2">
    <source>
        <dbReference type="ARBA" id="ARBA00022475"/>
    </source>
</evidence>
<dbReference type="PROSITE" id="PS50850">
    <property type="entry name" value="MFS"/>
    <property type="match status" value="1"/>
</dbReference>
<proteinExistence type="predicted"/>
<feature type="transmembrane region" description="Helical" evidence="6">
    <location>
        <begin position="100"/>
        <end position="123"/>
    </location>
</feature>
<evidence type="ECO:0000313" key="8">
    <source>
        <dbReference type="EMBL" id="RLJ41621.1"/>
    </source>
</evidence>
<feature type="transmembrane region" description="Helical" evidence="6">
    <location>
        <begin position="135"/>
        <end position="158"/>
    </location>
</feature>
<dbReference type="GO" id="GO:0022857">
    <property type="term" value="F:transmembrane transporter activity"/>
    <property type="evidence" value="ECO:0007669"/>
    <property type="project" value="InterPro"/>
</dbReference>
<keyword evidence="9" id="KW-1185">Reference proteome</keyword>
<name>A0A497VDD5_9RHOB</name>
<feature type="transmembrane region" description="Helical" evidence="6">
    <location>
        <begin position="47"/>
        <end position="69"/>
    </location>
</feature>
<organism evidence="8 9">
    <name type="scientific">Litoreibacter meonggei</name>
    <dbReference type="NCBI Taxonomy" id="1049199"/>
    <lineage>
        <taxon>Bacteria</taxon>
        <taxon>Pseudomonadati</taxon>
        <taxon>Pseudomonadota</taxon>
        <taxon>Alphaproteobacteria</taxon>
        <taxon>Rhodobacterales</taxon>
        <taxon>Roseobacteraceae</taxon>
        <taxon>Litoreibacter</taxon>
    </lineage>
</organism>
<comment type="subcellular location">
    <subcellularLocation>
        <location evidence="1">Cell membrane</location>
        <topology evidence="1">Multi-pass membrane protein</topology>
    </subcellularLocation>
</comment>
<evidence type="ECO:0000256" key="4">
    <source>
        <dbReference type="ARBA" id="ARBA00022989"/>
    </source>
</evidence>
<dbReference type="InterPro" id="IPR011701">
    <property type="entry name" value="MFS"/>
</dbReference>
<sequence length="378" mass="39304">MMPQKTNWILVFALLTAGLFSAAQFGKLTLALPVLRETYPEGGALVPLLISVVGMVGILLGAVAGSVVARVGLARALISALIAGGVLSLLEATLPNLTSFALLRVLEGISHLAIVIAAPTLIASSASDKDRSVVMGIWASFFGVSMAITALVLPSLLALGGLPAVFYAHGLGMLVMALALFPLLPKERIATPVPVSYLAEHRIIYSTPHLLIAGAGFVWYTIIYIALLAVLPVALKLPLWVVTALPLVSIVGTLWGGLLGKRISPDRLVVAGFVLTSAASVIVYLASPAIWPLFVLFFVMALIPAASFAAIPYFNAAPTDRARATGGIAQLGNVGTTTGTPIFVLVFDQVGLGGVCLTMVLFCGLGIVCTTLLRAKTK</sequence>
<feature type="domain" description="Major facilitator superfamily (MFS) profile" evidence="7">
    <location>
        <begin position="10"/>
        <end position="378"/>
    </location>
</feature>
<evidence type="ECO:0000259" key="7">
    <source>
        <dbReference type="PROSITE" id="PS50850"/>
    </source>
</evidence>
<feature type="transmembrane region" description="Helical" evidence="6">
    <location>
        <begin position="164"/>
        <end position="184"/>
    </location>
</feature>
<evidence type="ECO:0000313" key="9">
    <source>
        <dbReference type="Proteomes" id="UP000269157"/>
    </source>
</evidence>
<accession>A0A497VDD5</accession>
<dbReference type="AlphaFoldDB" id="A0A497VDD5"/>
<feature type="transmembrane region" description="Helical" evidence="6">
    <location>
        <begin position="76"/>
        <end position="94"/>
    </location>
</feature>
<protein>
    <submittedName>
        <fullName evidence="8">Putative MFS family arabinose efflux permease</fullName>
    </submittedName>
</protein>
<feature type="transmembrane region" description="Helical" evidence="6">
    <location>
        <begin position="326"/>
        <end position="346"/>
    </location>
</feature>
<dbReference type="InterPro" id="IPR036259">
    <property type="entry name" value="MFS_trans_sf"/>
</dbReference>
<feature type="transmembrane region" description="Helical" evidence="6">
    <location>
        <begin position="268"/>
        <end position="287"/>
    </location>
</feature>
<evidence type="ECO:0000256" key="6">
    <source>
        <dbReference type="SAM" id="Phobius"/>
    </source>
</evidence>
<keyword evidence="3 6" id="KW-0812">Transmembrane</keyword>
<dbReference type="InterPro" id="IPR050189">
    <property type="entry name" value="MFS_Efflux_Transporters"/>
</dbReference>
<evidence type="ECO:0000256" key="1">
    <source>
        <dbReference type="ARBA" id="ARBA00004651"/>
    </source>
</evidence>
<dbReference type="PANTHER" id="PTHR43124:SF3">
    <property type="entry name" value="CHLORAMPHENICOL EFFLUX PUMP RV0191"/>
    <property type="match status" value="1"/>
</dbReference>
<feature type="transmembrane region" description="Helical" evidence="6">
    <location>
        <begin position="210"/>
        <end position="231"/>
    </location>
</feature>
<reference evidence="8 9" key="1">
    <citation type="submission" date="2018-10" db="EMBL/GenBank/DDBJ databases">
        <title>Genomic Encyclopedia of Archaeal and Bacterial Type Strains, Phase II (KMG-II): from individual species to whole genera.</title>
        <authorList>
            <person name="Goeker M."/>
        </authorList>
    </citation>
    <scope>NUCLEOTIDE SEQUENCE [LARGE SCALE GENOMIC DNA]</scope>
    <source>
        <strain evidence="8 9">DSM 29466</strain>
    </source>
</reference>
<dbReference type="GO" id="GO:0005886">
    <property type="term" value="C:plasma membrane"/>
    <property type="evidence" value="ECO:0007669"/>
    <property type="project" value="UniProtKB-SubCell"/>
</dbReference>
<dbReference type="Pfam" id="PF07690">
    <property type="entry name" value="MFS_1"/>
    <property type="match status" value="1"/>
</dbReference>
<dbReference type="Gene3D" id="1.20.1250.20">
    <property type="entry name" value="MFS general substrate transporter like domains"/>
    <property type="match status" value="1"/>
</dbReference>
<keyword evidence="4 6" id="KW-1133">Transmembrane helix</keyword>
<evidence type="ECO:0000256" key="5">
    <source>
        <dbReference type="ARBA" id="ARBA00023136"/>
    </source>
</evidence>
<dbReference type="Proteomes" id="UP000269157">
    <property type="component" value="Unassembled WGS sequence"/>
</dbReference>
<keyword evidence="2" id="KW-1003">Cell membrane</keyword>
<feature type="transmembrane region" description="Helical" evidence="6">
    <location>
        <begin position="237"/>
        <end position="256"/>
    </location>
</feature>
<dbReference type="InterPro" id="IPR020846">
    <property type="entry name" value="MFS_dom"/>
</dbReference>
<gene>
    <name evidence="8" type="ORF">BCF46_2583</name>
</gene>
<dbReference type="SUPFAM" id="SSF103473">
    <property type="entry name" value="MFS general substrate transporter"/>
    <property type="match status" value="1"/>
</dbReference>